<organism evidence="2 3">
    <name type="scientific">Dendrobium thyrsiflorum</name>
    <name type="common">Pinecone-like raceme dendrobium</name>
    <name type="synonym">Orchid</name>
    <dbReference type="NCBI Taxonomy" id="117978"/>
    <lineage>
        <taxon>Eukaryota</taxon>
        <taxon>Viridiplantae</taxon>
        <taxon>Streptophyta</taxon>
        <taxon>Embryophyta</taxon>
        <taxon>Tracheophyta</taxon>
        <taxon>Spermatophyta</taxon>
        <taxon>Magnoliopsida</taxon>
        <taxon>Liliopsida</taxon>
        <taxon>Asparagales</taxon>
        <taxon>Orchidaceae</taxon>
        <taxon>Epidendroideae</taxon>
        <taxon>Malaxideae</taxon>
        <taxon>Dendrobiinae</taxon>
        <taxon>Dendrobium</taxon>
    </lineage>
</organism>
<gene>
    <name evidence="2" type="ORF">M5K25_003416</name>
</gene>
<proteinExistence type="predicted"/>
<evidence type="ECO:0000313" key="3">
    <source>
        <dbReference type="Proteomes" id="UP001552299"/>
    </source>
</evidence>
<feature type="region of interest" description="Disordered" evidence="1">
    <location>
        <begin position="352"/>
        <end position="393"/>
    </location>
</feature>
<accession>A0ABD0VR09</accession>
<dbReference type="EMBL" id="JANQDX010000004">
    <property type="protein sequence ID" value="KAL0925107.1"/>
    <property type="molecule type" value="Genomic_DNA"/>
</dbReference>
<name>A0ABD0VR09_DENTH</name>
<feature type="region of interest" description="Disordered" evidence="1">
    <location>
        <begin position="1001"/>
        <end position="1020"/>
    </location>
</feature>
<feature type="compositionally biased region" description="Polar residues" evidence="1">
    <location>
        <begin position="1001"/>
        <end position="1015"/>
    </location>
</feature>
<keyword evidence="3" id="KW-1185">Reference proteome</keyword>
<sequence>MAVVSESFSIREYTERMRSIDLGRCWPFEGGSEGRCLLPSISVRRFKWWADELSSARSMVIVEEEDDRSKDAMAVETSGADDILPPTRMDMEPSAVPIAGEEVRRTSKGKQRTPKKRSIVELFAAAPLIAGRVDVDEANSDEGERWEEEDAFEEEKEQQIDVVIRKKKAMKDNVIKKKKRRKKKKNKGIKDGLKLEICAWEKDKFCQPKMISSAKSCKFRNPVCSKKSKKTTRSFVESQKQPAKEKAVGKKLKILRTSMLLSRNQEVAKKPPVRSILKNQKRGTADRKSSKSVGAKAANLIKFYCKSNKHVTFSVKDDMVGNSRACSSMDFPQLQNLCKIFSDVLTASSAMNHSSKSHDLPEANDKPQEENACEKGTHSSVVSRIEASSTEKNQSSDSIVNLCQPTVVNSSNSSCSGTDKASFAVLLDLNHAIDANDIDCGIPAASSLSTSCIYSGDPNSRVTFNEKNLNSTCDIHLEAALPRSSEPSLVLAPDDKFVASSNVTSSMTLLKNPSSHSSTSCVIAYNKANERQCQPHVDADVNFYHQIEEHQSGGHRSPKGMLGNPRYSMGSKKFGEYLFNPNSVSTCRSKCPGEDFIGLPLNSQGELIQFHSGTKFSEAYNKQQNMELGSSHNFSANRHVESNGRMNYLEIMRKKVAGATSYQKNQSDWNQKPCYSTRERVRHWLNFAELEGSERLEIQKNEPMKGHKDIFIHCNSNPRSHSFDEYTNGDVTHDFCDRVYLQGKCNVDCHSQPALQPTVRLMGKNVVVNGINRDCNGFNVGRTWNNNENLADRTQFSVLSENPLPQQWMQREGVSHPTIGTSKGNLLELDSTPKFYRMKALEPTLDYTNITQQPQWPSRSNDSAILNHNFKLDMNKHALPPQTFMNKATQFLGNCIPGEGSISTGHHYHPSIVASHPPNFHEQMLLSSSHCKHNQKVSTTTQSQLKYQDYGKFSQPASKLPQWLLHAKHQKRTQLSDSHYSDPTAISQPCNLSGTNSNYHLSPYQSPVIPSSSRGNTDRDKACTPSIFSLATATESSGNVSKRNISFKKKERDGIYSKFTYFKNPSDAQKLVKRPADFDDDGMINSAKRILKGQADSQFPAEPNETEQMNEPDEAISLDLQKTANEKGLCRSVNSSNSLKFNSESRSGPTKLIAGAKHILKPCHRIDEENCRPIHSIIVPTTDPPGKLFVPEKNISNIYNF</sequence>
<feature type="compositionally biased region" description="Polar residues" evidence="1">
    <location>
        <begin position="378"/>
        <end position="393"/>
    </location>
</feature>
<dbReference type="PANTHER" id="PTHR36892:SF1">
    <property type="entry name" value="OS05G0518200 PROTEIN"/>
    <property type="match status" value="1"/>
</dbReference>
<reference evidence="2 3" key="1">
    <citation type="journal article" date="2024" name="Plant Biotechnol. J.">
        <title>Dendrobium thyrsiflorum genome and its molecular insights into genes involved in important horticultural traits.</title>
        <authorList>
            <person name="Chen B."/>
            <person name="Wang J.Y."/>
            <person name="Zheng P.J."/>
            <person name="Li K.L."/>
            <person name="Liang Y.M."/>
            <person name="Chen X.F."/>
            <person name="Zhang C."/>
            <person name="Zhao X."/>
            <person name="He X."/>
            <person name="Zhang G.Q."/>
            <person name="Liu Z.J."/>
            <person name="Xu Q."/>
        </authorList>
    </citation>
    <scope>NUCLEOTIDE SEQUENCE [LARGE SCALE GENOMIC DNA]</scope>
    <source>
        <strain evidence="2">GZMU011</strain>
    </source>
</reference>
<comment type="caution">
    <text evidence="2">The sequence shown here is derived from an EMBL/GenBank/DDBJ whole genome shotgun (WGS) entry which is preliminary data.</text>
</comment>
<protein>
    <submittedName>
        <fullName evidence="2">Uncharacterized protein</fullName>
    </submittedName>
</protein>
<evidence type="ECO:0000313" key="2">
    <source>
        <dbReference type="EMBL" id="KAL0925107.1"/>
    </source>
</evidence>
<dbReference type="Proteomes" id="UP001552299">
    <property type="component" value="Unassembled WGS sequence"/>
</dbReference>
<feature type="compositionally biased region" description="Basic and acidic residues" evidence="1">
    <location>
        <begin position="356"/>
        <end position="377"/>
    </location>
</feature>
<evidence type="ECO:0000256" key="1">
    <source>
        <dbReference type="SAM" id="MobiDB-lite"/>
    </source>
</evidence>
<dbReference type="PANTHER" id="PTHR36892">
    <property type="entry name" value="OS01G0201800 PROTEIN"/>
    <property type="match status" value="1"/>
</dbReference>
<dbReference type="AlphaFoldDB" id="A0ABD0VR09"/>